<organism evidence="3 4">
    <name type="scientific">Amazona aestiva</name>
    <name type="common">Blue-fronted Amazon parrot</name>
    <dbReference type="NCBI Taxonomy" id="12930"/>
    <lineage>
        <taxon>Eukaryota</taxon>
        <taxon>Metazoa</taxon>
        <taxon>Chordata</taxon>
        <taxon>Craniata</taxon>
        <taxon>Vertebrata</taxon>
        <taxon>Euteleostomi</taxon>
        <taxon>Archelosauria</taxon>
        <taxon>Archosauria</taxon>
        <taxon>Dinosauria</taxon>
        <taxon>Saurischia</taxon>
        <taxon>Theropoda</taxon>
        <taxon>Coelurosauria</taxon>
        <taxon>Aves</taxon>
        <taxon>Neognathae</taxon>
        <taxon>Neoaves</taxon>
        <taxon>Telluraves</taxon>
        <taxon>Australaves</taxon>
        <taxon>Psittaciformes</taxon>
        <taxon>Psittacidae</taxon>
        <taxon>Amazona</taxon>
    </lineage>
</organism>
<dbReference type="AlphaFoldDB" id="A0A0Q3PII2"/>
<reference evidence="3 4" key="1">
    <citation type="submission" date="2015-10" db="EMBL/GenBank/DDBJ databases">
        <authorList>
            <person name="Gilbert D.G."/>
        </authorList>
    </citation>
    <scope>NUCLEOTIDE SEQUENCE [LARGE SCALE GENOMIC DNA]</scope>
    <source>
        <strain evidence="3">FVVF132</strain>
    </source>
</reference>
<dbReference type="STRING" id="12930.A0A0Q3PII2"/>
<dbReference type="OrthoDB" id="9448631at2759"/>
<dbReference type="GO" id="GO:0001675">
    <property type="term" value="P:acrosome assembly"/>
    <property type="evidence" value="ECO:0007669"/>
    <property type="project" value="TreeGrafter"/>
</dbReference>
<comment type="caution">
    <text evidence="3">The sequence shown here is derived from an EMBL/GenBank/DDBJ whole genome shotgun (WGS) entry which is preliminary data.</text>
</comment>
<keyword evidence="1" id="KW-0472">Membrane</keyword>
<proteinExistence type="predicted"/>
<evidence type="ECO:0000256" key="1">
    <source>
        <dbReference type="SAM" id="Phobius"/>
    </source>
</evidence>
<dbReference type="Proteomes" id="UP000051836">
    <property type="component" value="Unassembled WGS sequence"/>
</dbReference>
<dbReference type="GO" id="GO:0002080">
    <property type="term" value="C:acrosomal membrane"/>
    <property type="evidence" value="ECO:0007669"/>
    <property type="project" value="InterPro"/>
</dbReference>
<dbReference type="PANTHER" id="PTHR47223">
    <property type="entry name" value="SPERM ACROSOME MEMBRANE-ASSOCIATED PROTEIN 1"/>
    <property type="match status" value="1"/>
</dbReference>
<feature type="chain" id="PRO_5006206453" evidence="2">
    <location>
        <begin position="27"/>
        <end position="257"/>
    </location>
</feature>
<dbReference type="PANTHER" id="PTHR47223:SF1">
    <property type="entry name" value="SPERM ACROSOME MEMBRANE-ASSOCIATED PROTEIN 1"/>
    <property type="match status" value="1"/>
</dbReference>
<sequence>MALRAGGAAELLALLLPLLLASLAAGSGNGTRAKPTEAPSGDSNPGLRAAASTKIEYGECTVTCGIGIREVLLTSGCPAAETKCIIGVEECEGPVDCGWGIPISKGPECMKMLCIFIPPENQFKYIWKKLIQNQTARTLPNDTSIVEVCRDNQSVTYQCETRRKKGSTIASVKYTVHAKTEIQAEEPKRMQTGCSRKTIDAILVFCVVTGIIVAVGVFSAMIFMILHWGVIKCFWKSKSGQDNQEKLTNKRSLHNLE</sequence>
<keyword evidence="4" id="KW-1185">Reference proteome</keyword>
<keyword evidence="1" id="KW-0812">Transmembrane</keyword>
<gene>
    <name evidence="3" type="ORF">AAES_92670</name>
</gene>
<evidence type="ECO:0000256" key="2">
    <source>
        <dbReference type="SAM" id="SignalP"/>
    </source>
</evidence>
<accession>A0A0Q3PII2</accession>
<keyword evidence="1" id="KW-1133">Transmembrane helix</keyword>
<evidence type="ECO:0000313" key="4">
    <source>
        <dbReference type="Proteomes" id="UP000051836"/>
    </source>
</evidence>
<keyword evidence="2" id="KW-0732">Signal</keyword>
<evidence type="ECO:0000313" key="3">
    <source>
        <dbReference type="EMBL" id="KQK80707.1"/>
    </source>
</evidence>
<name>A0A0Q3PII2_AMAAE</name>
<feature type="transmembrane region" description="Helical" evidence="1">
    <location>
        <begin position="201"/>
        <end position="226"/>
    </location>
</feature>
<dbReference type="EMBL" id="LMAW01002512">
    <property type="protein sequence ID" value="KQK80707.1"/>
    <property type="molecule type" value="Genomic_DNA"/>
</dbReference>
<dbReference type="InterPro" id="IPR037878">
    <property type="entry name" value="SPACA1"/>
</dbReference>
<protein>
    <submittedName>
        <fullName evidence="3">Sperm acrosome membrane-associated protein 1</fullName>
    </submittedName>
</protein>
<feature type="signal peptide" evidence="2">
    <location>
        <begin position="1"/>
        <end position="26"/>
    </location>
</feature>